<feature type="region of interest" description="Disordered" evidence="1">
    <location>
        <begin position="1"/>
        <end position="23"/>
    </location>
</feature>
<keyword evidence="3" id="KW-1185">Reference proteome</keyword>
<dbReference type="EMBL" id="KV017180">
    <property type="protein sequence ID" value="KZV18931.1"/>
    <property type="molecule type" value="Genomic_DNA"/>
</dbReference>
<evidence type="ECO:0000313" key="2">
    <source>
        <dbReference type="EMBL" id="KZV18931.1"/>
    </source>
</evidence>
<evidence type="ECO:0000256" key="1">
    <source>
        <dbReference type="SAM" id="MobiDB-lite"/>
    </source>
</evidence>
<reference evidence="2 3" key="1">
    <citation type="journal article" date="2015" name="Proc. Natl. Acad. Sci. U.S.A.">
        <title>The resurrection genome of Boea hygrometrica: A blueprint for survival of dehydration.</title>
        <authorList>
            <person name="Xiao L."/>
            <person name="Yang G."/>
            <person name="Zhang L."/>
            <person name="Yang X."/>
            <person name="Zhao S."/>
            <person name="Ji Z."/>
            <person name="Zhou Q."/>
            <person name="Hu M."/>
            <person name="Wang Y."/>
            <person name="Chen M."/>
            <person name="Xu Y."/>
            <person name="Jin H."/>
            <person name="Xiao X."/>
            <person name="Hu G."/>
            <person name="Bao F."/>
            <person name="Hu Y."/>
            <person name="Wan P."/>
            <person name="Li L."/>
            <person name="Deng X."/>
            <person name="Kuang T."/>
            <person name="Xiang C."/>
            <person name="Zhu J.K."/>
            <person name="Oliver M.J."/>
            <person name="He Y."/>
        </authorList>
    </citation>
    <scope>NUCLEOTIDE SEQUENCE [LARGE SCALE GENOMIC DNA]</scope>
    <source>
        <strain evidence="3">cv. XS01</strain>
    </source>
</reference>
<protein>
    <submittedName>
        <fullName evidence="2">Uncharacterized protein</fullName>
    </submittedName>
</protein>
<dbReference type="Proteomes" id="UP000250235">
    <property type="component" value="Unassembled WGS sequence"/>
</dbReference>
<evidence type="ECO:0000313" key="3">
    <source>
        <dbReference type="Proteomes" id="UP000250235"/>
    </source>
</evidence>
<proteinExistence type="predicted"/>
<sequence>MRVRYRRSPSHPGLPAQRTHGRRKQFAILLPANNSSQEWYRMKELLKRSPKLPRTSKKVVGNEGNSSKKLTVNSVLGFEAKNNNQEKISLSMESD</sequence>
<gene>
    <name evidence="2" type="ORF">F511_17981</name>
</gene>
<name>A0A2Z7ABE5_9LAMI</name>
<accession>A0A2Z7ABE5</accession>
<dbReference type="AlphaFoldDB" id="A0A2Z7ABE5"/>
<organism evidence="2 3">
    <name type="scientific">Dorcoceras hygrometricum</name>
    <dbReference type="NCBI Taxonomy" id="472368"/>
    <lineage>
        <taxon>Eukaryota</taxon>
        <taxon>Viridiplantae</taxon>
        <taxon>Streptophyta</taxon>
        <taxon>Embryophyta</taxon>
        <taxon>Tracheophyta</taxon>
        <taxon>Spermatophyta</taxon>
        <taxon>Magnoliopsida</taxon>
        <taxon>eudicotyledons</taxon>
        <taxon>Gunneridae</taxon>
        <taxon>Pentapetalae</taxon>
        <taxon>asterids</taxon>
        <taxon>lamiids</taxon>
        <taxon>Lamiales</taxon>
        <taxon>Gesneriaceae</taxon>
        <taxon>Didymocarpoideae</taxon>
        <taxon>Trichosporeae</taxon>
        <taxon>Loxocarpinae</taxon>
        <taxon>Dorcoceras</taxon>
    </lineage>
</organism>